<name>A0A6J5S4H4_9CAUD</name>
<proteinExistence type="predicted"/>
<gene>
    <name evidence="1" type="ORF">UFOVP1382_125</name>
</gene>
<organism evidence="1">
    <name type="scientific">uncultured Caudovirales phage</name>
    <dbReference type="NCBI Taxonomy" id="2100421"/>
    <lineage>
        <taxon>Viruses</taxon>
        <taxon>Duplodnaviria</taxon>
        <taxon>Heunggongvirae</taxon>
        <taxon>Uroviricota</taxon>
        <taxon>Caudoviricetes</taxon>
        <taxon>Peduoviridae</taxon>
        <taxon>Maltschvirus</taxon>
        <taxon>Maltschvirus maltsch</taxon>
    </lineage>
</organism>
<dbReference type="EMBL" id="LR797331">
    <property type="protein sequence ID" value="CAB4203509.1"/>
    <property type="molecule type" value="Genomic_DNA"/>
</dbReference>
<sequence>METARWTAREMYDAGCARIHVPMCLPQTREADFRGAFGWFCFAVYRRAQIPHGMTLGEAIANIKPCDDARFLSRDDAATHGSTLFPDGAFDVIVVKVTPSDRVEVT</sequence>
<accession>A0A6J5S4H4</accession>
<reference evidence="1" key="1">
    <citation type="submission" date="2020-05" db="EMBL/GenBank/DDBJ databases">
        <authorList>
            <person name="Chiriac C."/>
            <person name="Salcher M."/>
            <person name="Ghai R."/>
            <person name="Kavagutti S V."/>
        </authorList>
    </citation>
    <scope>NUCLEOTIDE SEQUENCE</scope>
</reference>
<protein>
    <submittedName>
        <fullName evidence="1">Uncharacterized protein</fullName>
    </submittedName>
</protein>
<evidence type="ECO:0000313" key="1">
    <source>
        <dbReference type="EMBL" id="CAB4203509.1"/>
    </source>
</evidence>